<dbReference type="Pfam" id="PF01168">
    <property type="entry name" value="Ala_racemase_N"/>
    <property type="match status" value="1"/>
</dbReference>
<dbReference type="InterPro" id="IPR001608">
    <property type="entry name" value="Ala_racemase_N"/>
</dbReference>
<proteinExistence type="inferred from homology"/>
<dbReference type="NCBIfam" id="TIGR00044">
    <property type="entry name" value="YggS family pyridoxal phosphate-dependent enzyme"/>
    <property type="match status" value="1"/>
</dbReference>
<dbReference type="OrthoDB" id="9804072at2"/>
<comment type="similarity">
    <text evidence="2 4">Belongs to the pyridoxal phosphate-binding protein YggS/PROSC family.</text>
</comment>
<evidence type="ECO:0000259" key="5">
    <source>
        <dbReference type="Pfam" id="PF01168"/>
    </source>
</evidence>
<dbReference type="PIRSF" id="PIRSF004848">
    <property type="entry name" value="YBL036c_PLPDEIII"/>
    <property type="match status" value="1"/>
</dbReference>
<dbReference type="FunFam" id="3.20.20.10:FF:000018">
    <property type="entry name" value="Pyridoxal phosphate homeostasis protein"/>
    <property type="match status" value="1"/>
</dbReference>
<dbReference type="InterPro" id="IPR011078">
    <property type="entry name" value="PyrdxlP_homeostasis"/>
</dbReference>
<evidence type="ECO:0000256" key="1">
    <source>
        <dbReference type="ARBA" id="ARBA00022898"/>
    </source>
</evidence>
<dbReference type="eggNOG" id="COG0325">
    <property type="taxonomic scope" value="Bacteria"/>
</dbReference>
<comment type="cofactor">
    <cofactor evidence="3">
        <name>pyridoxal 5'-phosphate</name>
        <dbReference type="ChEBI" id="CHEBI:597326"/>
    </cofactor>
</comment>
<dbReference type="AlphaFoldDB" id="D3PCZ4"/>
<sequence length="228" mass="26136">MICKNLEIIMERIEKAAIKSGRAKDDIVLVAVSKTFPAEKIVEAYNCGQRVFGENRVQEALKKIEGLRDKFEDIEFHMIGHLQTNKVRYLKNNFSLIHSVDRIELAELINKYAKKNGLTQDILIQVNIAEEPQKSGVLLKDYDRLVEFVLNCDNLKLKGLMMIPPLVDDAEVNRPFFAKMNELFLKTNDRYNIQMDYLSMGMSDDFEIAIEEGANMVRIGSAIFGKRS</sequence>
<name>D3PCZ4_DEFDS</name>
<evidence type="ECO:0000256" key="4">
    <source>
        <dbReference type="RuleBase" id="RU004514"/>
    </source>
</evidence>
<dbReference type="RefSeq" id="WP_013007714.1">
    <property type="nucleotide sequence ID" value="NC_013939.1"/>
</dbReference>
<dbReference type="HOGENOM" id="CLU_059988_1_0_0"/>
<dbReference type="SUPFAM" id="SSF51419">
    <property type="entry name" value="PLP-binding barrel"/>
    <property type="match status" value="1"/>
</dbReference>
<reference evidence="6 7" key="1">
    <citation type="journal article" date="2010" name="DNA Res.">
        <title>Bacterial lifestyle in a deep-sea hydrothermal vent chimney revealed by the genome sequence of the thermophilic bacterium Deferribacter desulfuricans SSM1.</title>
        <authorList>
            <person name="Takaki Y."/>
            <person name="Shimamura S."/>
            <person name="Nakagawa S."/>
            <person name="Fukuhara Y."/>
            <person name="Horikawa H."/>
            <person name="Ankai A."/>
            <person name="Harada T."/>
            <person name="Hosoyama A."/>
            <person name="Oguchi A."/>
            <person name="Fukui S."/>
            <person name="Fujita N."/>
            <person name="Takami H."/>
            <person name="Takai K."/>
        </authorList>
    </citation>
    <scope>NUCLEOTIDE SEQUENCE [LARGE SCALE GENOMIC DNA]</scope>
    <source>
        <strain evidence="7">DSM 14783 / JCM 11476 / NBRC 101012 / SSM1</strain>
    </source>
</reference>
<comment type="function">
    <text evidence="2">Pyridoxal 5'-phosphate (PLP)-binding protein, which is involved in PLP homeostasis.</text>
</comment>
<gene>
    <name evidence="6" type="ordered locus">DEFDS_0997</name>
</gene>
<dbReference type="STRING" id="639282.DEFDS_0997"/>
<evidence type="ECO:0000313" key="6">
    <source>
        <dbReference type="EMBL" id="BAI80467.1"/>
    </source>
</evidence>
<protein>
    <recommendedName>
        <fullName evidence="2">Pyridoxal phosphate homeostasis protein</fullName>
        <shortName evidence="2">PLP homeostasis protein</shortName>
    </recommendedName>
</protein>
<dbReference type="EMBL" id="AP011529">
    <property type="protein sequence ID" value="BAI80467.1"/>
    <property type="molecule type" value="Genomic_DNA"/>
</dbReference>
<keyword evidence="7" id="KW-1185">Reference proteome</keyword>
<dbReference type="GO" id="GO:0030170">
    <property type="term" value="F:pyridoxal phosphate binding"/>
    <property type="evidence" value="ECO:0007669"/>
    <property type="project" value="UniProtKB-UniRule"/>
</dbReference>
<dbReference type="PROSITE" id="PS01211">
    <property type="entry name" value="UPF0001"/>
    <property type="match status" value="1"/>
</dbReference>
<organism evidence="6 7">
    <name type="scientific">Deferribacter desulfuricans (strain DSM 14783 / JCM 11476 / NBRC 101012 / SSM1)</name>
    <dbReference type="NCBI Taxonomy" id="639282"/>
    <lineage>
        <taxon>Bacteria</taxon>
        <taxon>Pseudomonadati</taxon>
        <taxon>Deferribacterota</taxon>
        <taxon>Deferribacteres</taxon>
        <taxon>Deferribacterales</taxon>
        <taxon>Deferribacteraceae</taxon>
        <taxon>Deferribacter</taxon>
    </lineage>
</organism>
<accession>D3PCZ4</accession>
<evidence type="ECO:0000256" key="3">
    <source>
        <dbReference type="PIRSR" id="PIRSR004848-1"/>
    </source>
</evidence>
<evidence type="ECO:0000256" key="2">
    <source>
        <dbReference type="HAMAP-Rule" id="MF_02087"/>
    </source>
</evidence>
<feature type="domain" description="Alanine racemase N-terminal" evidence="5">
    <location>
        <begin position="29"/>
        <end position="226"/>
    </location>
</feature>
<dbReference type="InterPro" id="IPR029066">
    <property type="entry name" value="PLP-binding_barrel"/>
</dbReference>
<feature type="modified residue" description="N6-(pyridoxal phosphate)lysine" evidence="2 3">
    <location>
        <position position="34"/>
    </location>
</feature>
<keyword evidence="1 2" id="KW-0663">Pyridoxal phosphate</keyword>
<evidence type="ECO:0000313" key="7">
    <source>
        <dbReference type="Proteomes" id="UP000001520"/>
    </source>
</evidence>
<dbReference type="PANTHER" id="PTHR10146:SF14">
    <property type="entry name" value="PYRIDOXAL PHOSPHATE HOMEOSTASIS PROTEIN"/>
    <property type="match status" value="1"/>
</dbReference>
<dbReference type="Proteomes" id="UP000001520">
    <property type="component" value="Chromosome"/>
</dbReference>
<dbReference type="Gene3D" id="3.20.20.10">
    <property type="entry name" value="Alanine racemase"/>
    <property type="match status" value="1"/>
</dbReference>
<dbReference type="CDD" id="cd00635">
    <property type="entry name" value="PLPDE_III_YBL036c_like"/>
    <property type="match status" value="1"/>
</dbReference>
<dbReference type="PANTHER" id="PTHR10146">
    <property type="entry name" value="PROLINE SYNTHETASE CO-TRANSCRIBED BACTERIAL HOMOLOG PROTEIN"/>
    <property type="match status" value="1"/>
</dbReference>
<dbReference type="KEGG" id="ddf:DEFDS_0997"/>
<dbReference type="HAMAP" id="MF_02087">
    <property type="entry name" value="PLP_homeostasis"/>
    <property type="match status" value="1"/>
</dbReference>